<dbReference type="PANTHER" id="PTHR31286">
    <property type="entry name" value="GLYCINE-RICH CELL WALL STRUCTURAL PROTEIN 1.8-LIKE"/>
    <property type="match status" value="1"/>
</dbReference>
<gene>
    <name evidence="1" type="ORF">Godav_014952</name>
</gene>
<name>A0A7J8RMX3_GOSDV</name>
<proteinExistence type="predicted"/>
<organism evidence="1 2">
    <name type="scientific">Gossypium davidsonii</name>
    <name type="common">Davidson's cotton</name>
    <name type="synonym">Gossypium klotzschianum subsp. davidsonii</name>
    <dbReference type="NCBI Taxonomy" id="34287"/>
    <lineage>
        <taxon>Eukaryota</taxon>
        <taxon>Viridiplantae</taxon>
        <taxon>Streptophyta</taxon>
        <taxon>Embryophyta</taxon>
        <taxon>Tracheophyta</taxon>
        <taxon>Spermatophyta</taxon>
        <taxon>Magnoliopsida</taxon>
        <taxon>eudicotyledons</taxon>
        <taxon>Gunneridae</taxon>
        <taxon>Pentapetalae</taxon>
        <taxon>rosids</taxon>
        <taxon>malvids</taxon>
        <taxon>Malvales</taxon>
        <taxon>Malvaceae</taxon>
        <taxon>Malvoideae</taxon>
        <taxon>Gossypium</taxon>
    </lineage>
</organism>
<keyword evidence="2" id="KW-1185">Reference proteome</keyword>
<dbReference type="AlphaFoldDB" id="A0A7J8RMX3"/>
<comment type="caution">
    <text evidence="1">The sequence shown here is derived from an EMBL/GenBank/DDBJ whole genome shotgun (WGS) entry which is preliminary data.</text>
</comment>
<evidence type="ECO:0008006" key="3">
    <source>
        <dbReference type="Google" id="ProtNLM"/>
    </source>
</evidence>
<accession>A0A7J8RMX3</accession>
<protein>
    <recommendedName>
        <fullName evidence="3">DUF4283 domain-containing protein</fullName>
    </recommendedName>
</protein>
<evidence type="ECO:0000313" key="2">
    <source>
        <dbReference type="Proteomes" id="UP000593561"/>
    </source>
</evidence>
<dbReference type="InterPro" id="IPR040256">
    <property type="entry name" value="At4g02000-like"/>
</dbReference>
<dbReference type="EMBL" id="JABFAC010000006">
    <property type="protein sequence ID" value="MBA0614686.1"/>
    <property type="molecule type" value="Genomic_DNA"/>
</dbReference>
<dbReference type="Proteomes" id="UP000593561">
    <property type="component" value="Unassembled WGS sequence"/>
</dbReference>
<reference evidence="1 2" key="1">
    <citation type="journal article" date="2019" name="Genome Biol. Evol.">
        <title>Insights into the evolution of the New World diploid cottons (Gossypium, subgenus Houzingenia) based on genome sequencing.</title>
        <authorList>
            <person name="Grover C.E."/>
            <person name="Arick M.A. 2nd"/>
            <person name="Thrash A."/>
            <person name="Conover J.L."/>
            <person name="Sanders W.S."/>
            <person name="Peterson D.G."/>
            <person name="Frelichowski J.E."/>
            <person name="Scheffler J.A."/>
            <person name="Scheffler B.E."/>
            <person name="Wendel J.F."/>
        </authorList>
    </citation>
    <scope>NUCLEOTIDE SEQUENCE [LARGE SCALE GENOMIC DNA]</scope>
    <source>
        <strain evidence="1">27</strain>
        <tissue evidence="1">Leaf</tissue>
    </source>
</reference>
<sequence length="464" mass="51723">MVVDTAPVSKISWKDKLWERKGTGSLDCSMISDGSTDVDLKFEEGDILRSIINGIPTIDFSKRIKKVLVKDMETTAIVKLLGRNIGYGVLFNQITSHWKPSQPFRLMDMENGYYLGFLYKKQILEEIGSLVGKVAKFNIKIDSGARGKLARMAVFVDLEKPLTSQVLVNGRMQRVEFEALPAVCFTCGRYVHLKNLCPFSLTGRNTDGGLGGVSETVAKGSAPATSEEAFGPWMIVERKAGRNQADNHNQKEKITEEISNVSRFAALEKDSARLDREHSVSMEFRSLCQSIENRPKKLTVANDKIGHGSNFVKQGLVRSGSDLVFGHGAVQDGNKQPDVDFQAATPPLHFNPTFEWPFETAVDLNAEVLDPKCHTAVICKENWDPNSNSKPGMKEQQLATLFLILLKDMVLGIKFLRVFREYNREHRLGLIGLLERRVIGGKVDLIIAKLGFQYSHSGGNWVFG</sequence>
<dbReference type="PANTHER" id="PTHR31286:SF173">
    <property type="entry name" value="DUF4283 DOMAIN-CONTAINING PROTEIN"/>
    <property type="match status" value="1"/>
</dbReference>
<evidence type="ECO:0000313" key="1">
    <source>
        <dbReference type="EMBL" id="MBA0614686.1"/>
    </source>
</evidence>